<gene>
    <name evidence="2" type="ORF">SNAT2548_LOCUS16189</name>
</gene>
<dbReference type="EMBL" id="CAJNDS010002077">
    <property type="protein sequence ID" value="CAE7308222.1"/>
    <property type="molecule type" value="Genomic_DNA"/>
</dbReference>
<accession>A0A812NPT3</accession>
<proteinExistence type="predicted"/>
<sequence>MDWNEFLIVHVGRNLNKGDLDFQTEAVKGGPWQNTFVSTLVLRSIDGKYGEGMRFTGDACSNKQDELEGFDLSKHFHDALGAAGAPAGAWAAGGGDPGSWWGNEKKYGTPFIHQVKRGYCSIRPPMNDFSYTPLPLDGPGPYFVRLHLCALITGGEAQSFDSKGFPCKTKKAIKEAEEDAASQALDFLQGLGQKEALLALPAPAIRTEVSTEAETQEKGVEDTAEEGANLQVEEAMYTGVFLDSQSGETLVKFCASSVPGGIPPEWVQFCDHMTICLGSLSNPKTQWDCPVPDTLKEELAQYSEGQEIELEVVSVGRDERALAVGVVGCSTCNRHPHVTVATAPGAPPSMSNCLNEWVMLPAEERFKLTGTLQQKTRLRRAAPKREASAPPPRGPPPVSQVVLVRPDGQERRMVLLKAMLISEMVERHRPAVLKEEEVDVIGPGNMVLPLDISLEDCEVLETDEEVPRFVFKITDHAAPEPVRDDVEPVRDDVVPGVVGDERGLLLFIFTAMRNTWAGEETMAQLGAQLAPQVFGPLDRRRWTRGPPPLGFENATRDKGPCRSGKYNVTIVETALECARLCRRQNWCRGFGFQDGPDWKREPDFVHGACQMMEVLIPKSTGVQGILSYSMGTTSGFDLQQLGAAIIYNSNSDRLRWCRGDYARATRDGGKCAYDPSWRKYTVGNASSVYECAQLCAGSYWCVGFNCKSGAWWNDEPDFFPGACQMMAGLRPCPTGVTDLSSYALHFVTKPVTTTLTTLSPGAVSTTGAATTSPAVIAICAMASLIFLAACLISMRWLVARTKQSATMSEEPPAPVLLGQTTNPLSYLDKDLMVIRRSVTAAEIQMGVSAIYLLQIFPSEARASTSLPDPNFYQICPVLALGEKGKGFGKICPRDGRPNCSIVDALDPEHRATASHFVSWCWSYSLDVVVGAVQHWAESTPCPQEEIVLWMCFFCNNQYRIQEGLCNNSDDLSAIFAARLSSAGKMLVILDSFLEPHYYSRAWCLFETFICLQHKFPMTILLPPRELQIFRHVLESSPWQVRDRFQRIDLRNARASVQADEDAIKNLVHSSCGFDVVNSMVKDEFMAWLLRAFQEYVKGTIEHPADHLDDGSASHFSAVWPRSRDTF</sequence>
<evidence type="ECO:0000313" key="3">
    <source>
        <dbReference type="Proteomes" id="UP000604046"/>
    </source>
</evidence>
<feature type="compositionally biased region" description="Pro residues" evidence="1">
    <location>
        <begin position="389"/>
        <end position="398"/>
    </location>
</feature>
<comment type="caution">
    <text evidence="2">The sequence shown here is derived from an EMBL/GenBank/DDBJ whole genome shotgun (WGS) entry which is preliminary data.</text>
</comment>
<protein>
    <submittedName>
        <fullName evidence="2">Uncharacterized protein</fullName>
    </submittedName>
</protein>
<name>A0A812NPT3_9DINO</name>
<reference evidence="2" key="1">
    <citation type="submission" date="2021-02" db="EMBL/GenBank/DDBJ databases">
        <authorList>
            <person name="Dougan E. K."/>
            <person name="Rhodes N."/>
            <person name="Thang M."/>
            <person name="Chan C."/>
        </authorList>
    </citation>
    <scope>NUCLEOTIDE SEQUENCE</scope>
</reference>
<evidence type="ECO:0000313" key="2">
    <source>
        <dbReference type="EMBL" id="CAE7308222.1"/>
    </source>
</evidence>
<feature type="region of interest" description="Disordered" evidence="1">
    <location>
        <begin position="371"/>
        <end position="400"/>
    </location>
</feature>
<dbReference type="AlphaFoldDB" id="A0A812NPT3"/>
<keyword evidence="3" id="KW-1185">Reference proteome</keyword>
<dbReference type="Proteomes" id="UP000604046">
    <property type="component" value="Unassembled WGS sequence"/>
</dbReference>
<organism evidence="2 3">
    <name type="scientific">Symbiodinium natans</name>
    <dbReference type="NCBI Taxonomy" id="878477"/>
    <lineage>
        <taxon>Eukaryota</taxon>
        <taxon>Sar</taxon>
        <taxon>Alveolata</taxon>
        <taxon>Dinophyceae</taxon>
        <taxon>Suessiales</taxon>
        <taxon>Symbiodiniaceae</taxon>
        <taxon>Symbiodinium</taxon>
    </lineage>
</organism>
<evidence type="ECO:0000256" key="1">
    <source>
        <dbReference type="SAM" id="MobiDB-lite"/>
    </source>
</evidence>